<gene>
    <name evidence="2" type="ORF">DH2020_023090</name>
</gene>
<dbReference type="Proteomes" id="UP001318860">
    <property type="component" value="Unassembled WGS sequence"/>
</dbReference>
<proteinExistence type="predicted"/>
<dbReference type="EMBL" id="JABTTQ020000013">
    <property type="protein sequence ID" value="KAK6142742.1"/>
    <property type="molecule type" value="Genomic_DNA"/>
</dbReference>
<protein>
    <recommendedName>
        <fullName evidence="1">DUF8040 domain-containing protein</fullName>
    </recommendedName>
</protein>
<accession>A0ABR0W521</accession>
<evidence type="ECO:0000313" key="3">
    <source>
        <dbReference type="Proteomes" id="UP001318860"/>
    </source>
</evidence>
<dbReference type="PANTHER" id="PTHR22930">
    <property type="match status" value="1"/>
</dbReference>
<feature type="domain" description="DUF8040" evidence="1">
    <location>
        <begin position="45"/>
        <end position="131"/>
    </location>
</feature>
<dbReference type="InterPro" id="IPR058353">
    <property type="entry name" value="DUF8040"/>
</dbReference>
<keyword evidence="3" id="KW-1185">Reference proteome</keyword>
<evidence type="ECO:0000259" key="1">
    <source>
        <dbReference type="Pfam" id="PF26138"/>
    </source>
</evidence>
<comment type="caution">
    <text evidence="2">The sequence shown here is derived from an EMBL/GenBank/DDBJ whole genome shotgun (WGS) entry which is preliminary data.</text>
</comment>
<evidence type="ECO:0000313" key="2">
    <source>
        <dbReference type="EMBL" id="KAK6142742.1"/>
    </source>
</evidence>
<dbReference type="Pfam" id="PF26138">
    <property type="entry name" value="DUF8040"/>
    <property type="match status" value="1"/>
</dbReference>
<organism evidence="2 3">
    <name type="scientific">Rehmannia glutinosa</name>
    <name type="common">Chinese foxglove</name>
    <dbReference type="NCBI Taxonomy" id="99300"/>
    <lineage>
        <taxon>Eukaryota</taxon>
        <taxon>Viridiplantae</taxon>
        <taxon>Streptophyta</taxon>
        <taxon>Embryophyta</taxon>
        <taxon>Tracheophyta</taxon>
        <taxon>Spermatophyta</taxon>
        <taxon>Magnoliopsida</taxon>
        <taxon>eudicotyledons</taxon>
        <taxon>Gunneridae</taxon>
        <taxon>Pentapetalae</taxon>
        <taxon>asterids</taxon>
        <taxon>lamiids</taxon>
        <taxon>Lamiales</taxon>
        <taxon>Orobanchaceae</taxon>
        <taxon>Rehmannieae</taxon>
        <taxon>Rehmannia</taxon>
    </lineage>
</organism>
<sequence>MIKTFLFLVHLYQRYFMCQRHCRIAISNHAPYRMLNHLPAQLNHLRDLINTSDKTYIEQLQMDRNSFGRLCFILENIGGLAHTRNVQISEQVPIFLSVLAHHIKNYVVKCDFKRSGYTISIHFNVMLQTVLRLHSILLVTPQHVNHERTDDKWKWFKGCLGALDETYIDVRVSLYDKASWKGSAADCCVLGDGVSHNNGLKVPNG</sequence>
<dbReference type="InterPro" id="IPR045249">
    <property type="entry name" value="HARBI1-like"/>
</dbReference>
<dbReference type="PANTHER" id="PTHR22930:SF293">
    <property type="entry name" value="PROTEIN ALP1-LIKE"/>
    <property type="match status" value="1"/>
</dbReference>
<reference evidence="2 3" key="1">
    <citation type="journal article" date="2021" name="Comput. Struct. Biotechnol. J.">
        <title>De novo genome assembly of the potent medicinal plant Rehmannia glutinosa using nanopore technology.</title>
        <authorList>
            <person name="Ma L."/>
            <person name="Dong C."/>
            <person name="Song C."/>
            <person name="Wang X."/>
            <person name="Zheng X."/>
            <person name="Niu Y."/>
            <person name="Chen S."/>
            <person name="Feng W."/>
        </authorList>
    </citation>
    <scope>NUCLEOTIDE SEQUENCE [LARGE SCALE GENOMIC DNA]</scope>
    <source>
        <strain evidence="2">DH-2019</strain>
    </source>
</reference>
<name>A0ABR0W521_REHGL</name>